<name>A0ABT4X6M3_9BACI</name>
<dbReference type="InterPro" id="IPR047057">
    <property type="entry name" value="MerR_fam"/>
</dbReference>
<dbReference type="InterPro" id="IPR036244">
    <property type="entry name" value="TipA-like_antibiotic-bd"/>
</dbReference>
<dbReference type="SUPFAM" id="SSF89082">
    <property type="entry name" value="Antibiotic binding domain of TipA-like multidrug resistance regulators"/>
    <property type="match status" value="1"/>
</dbReference>
<evidence type="ECO:0000259" key="2">
    <source>
        <dbReference type="PROSITE" id="PS50937"/>
    </source>
</evidence>
<dbReference type="PANTHER" id="PTHR30204:SF90">
    <property type="entry name" value="HTH-TYPE TRANSCRIPTIONAL ACTIVATOR MTA"/>
    <property type="match status" value="1"/>
</dbReference>
<comment type="caution">
    <text evidence="3">The sequence shown here is derived from an EMBL/GenBank/DDBJ whole genome shotgun (WGS) entry which is preliminary data.</text>
</comment>
<dbReference type="PROSITE" id="PS50937">
    <property type="entry name" value="HTH_MERR_2"/>
    <property type="match status" value="1"/>
</dbReference>
<keyword evidence="4" id="KW-1185">Reference proteome</keyword>
<evidence type="ECO:0000256" key="1">
    <source>
        <dbReference type="ARBA" id="ARBA00023125"/>
    </source>
</evidence>
<evidence type="ECO:0000313" key="4">
    <source>
        <dbReference type="Proteomes" id="UP001211894"/>
    </source>
</evidence>
<evidence type="ECO:0000313" key="3">
    <source>
        <dbReference type="EMBL" id="MDA7027947.1"/>
    </source>
</evidence>
<dbReference type="PANTHER" id="PTHR30204">
    <property type="entry name" value="REDOX-CYCLING DRUG-SENSING TRANSCRIPTIONAL ACTIVATOR SOXR"/>
    <property type="match status" value="1"/>
</dbReference>
<protein>
    <submittedName>
        <fullName evidence="3">MerR family transcriptional regulator</fullName>
    </submittedName>
</protein>
<gene>
    <name evidence="3" type="ORF">PJ311_15325</name>
</gene>
<organism evidence="3 4">
    <name type="scientific">Bacillus changyiensis</name>
    <dbReference type="NCBI Taxonomy" id="3004103"/>
    <lineage>
        <taxon>Bacteria</taxon>
        <taxon>Bacillati</taxon>
        <taxon>Bacillota</taxon>
        <taxon>Bacilli</taxon>
        <taxon>Bacillales</taxon>
        <taxon>Bacillaceae</taxon>
        <taxon>Bacillus</taxon>
    </lineage>
</organism>
<accession>A0ABT4X6M3</accession>
<dbReference type="InterPro" id="IPR009061">
    <property type="entry name" value="DNA-bd_dom_put_sf"/>
</dbReference>
<dbReference type="Proteomes" id="UP001211894">
    <property type="component" value="Unassembled WGS sequence"/>
</dbReference>
<proteinExistence type="predicted"/>
<dbReference type="Gene3D" id="1.10.490.50">
    <property type="entry name" value="Antibiotic binding domain of TipA-like multidrug resistance regulators"/>
    <property type="match status" value="1"/>
</dbReference>
<dbReference type="Pfam" id="PF13411">
    <property type="entry name" value="MerR_1"/>
    <property type="match status" value="1"/>
</dbReference>
<dbReference type="SMART" id="SM00422">
    <property type="entry name" value="HTH_MERR"/>
    <property type="match status" value="1"/>
</dbReference>
<dbReference type="PRINTS" id="PR00040">
    <property type="entry name" value="HTHMERR"/>
</dbReference>
<reference evidence="3 4" key="1">
    <citation type="submission" date="2023-01" db="EMBL/GenBank/DDBJ databases">
        <title>Bacillus changyiensis sp. nov., isolated from a coastal deposit.</title>
        <authorList>
            <person name="Xiao G."/>
            <person name="Lai Q."/>
            <person name="Hu Z."/>
            <person name="Shao Z."/>
        </authorList>
    </citation>
    <scope>NUCLEOTIDE SEQUENCE [LARGE SCALE GENOMIC DNA]</scope>
    <source>
        <strain evidence="3 4">CLL-7-23</strain>
    </source>
</reference>
<dbReference type="Gene3D" id="1.10.1660.10">
    <property type="match status" value="1"/>
</dbReference>
<sequence>MYTVHEVAKLAHTTVKTLHYYHKVGLLIPEQTTDAGYRLYGKKDLERLQQILFYKELDFSLKEIKKLLDSDIDREKTLIQQKNLLEQKVERFKGLIKTINSSIKNTKEEVDLDMETMFKGFETENDWEEALKNQNEYLKKEYDFDLLNQTTDVESMNDSAIEAQSFNEDMIKFLQEGTSPNDSKVQDRVKEHLSFLEKKDHPSTPQDFLNQTEFFIADEFHRNMFEQQQVGYIYFLNKVAASYLIAHSSIKD</sequence>
<dbReference type="EMBL" id="JAQKAB010000011">
    <property type="protein sequence ID" value="MDA7027947.1"/>
    <property type="molecule type" value="Genomic_DNA"/>
</dbReference>
<dbReference type="SUPFAM" id="SSF46955">
    <property type="entry name" value="Putative DNA-binding domain"/>
    <property type="match status" value="1"/>
</dbReference>
<dbReference type="CDD" id="cd01106">
    <property type="entry name" value="HTH_TipAL-Mta"/>
    <property type="match status" value="1"/>
</dbReference>
<dbReference type="RefSeq" id="WP_271341767.1">
    <property type="nucleotide sequence ID" value="NZ_JAQKAB010000011.1"/>
</dbReference>
<feature type="domain" description="HTH merR-type" evidence="2">
    <location>
        <begin position="1"/>
        <end position="70"/>
    </location>
</feature>
<dbReference type="InterPro" id="IPR000551">
    <property type="entry name" value="MerR-type_HTH_dom"/>
</dbReference>
<keyword evidence="1" id="KW-0238">DNA-binding</keyword>